<dbReference type="PANTHER" id="PTHR22950">
    <property type="entry name" value="AMINO ACID TRANSPORTER"/>
    <property type="match status" value="1"/>
</dbReference>
<dbReference type="Pfam" id="PF01490">
    <property type="entry name" value="Aa_trans"/>
    <property type="match status" value="1"/>
</dbReference>
<feature type="transmembrane region" description="Helical" evidence="6">
    <location>
        <begin position="43"/>
        <end position="64"/>
    </location>
</feature>
<evidence type="ECO:0000256" key="3">
    <source>
        <dbReference type="ARBA" id="ARBA00022970"/>
    </source>
</evidence>
<evidence type="ECO:0000256" key="2">
    <source>
        <dbReference type="ARBA" id="ARBA00022692"/>
    </source>
</evidence>
<dbReference type="GO" id="GO:0016020">
    <property type="term" value="C:membrane"/>
    <property type="evidence" value="ECO:0000318"/>
    <property type="project" value="GO_Central"/>
</dbReference>
<proteinExistence type="predicted"/>
<feature type="transmembrane region" description="Helical" evidence="6">
    <location>
        <begin position="110"/>
        <end position="132"/>
    </location>
</feature>
<accession>W1NF17</accession>
<keyword evidence="9" id="KW-1185">Reference proteome</keyword>
<reference evidence="9" key="1">
    <citation type="journal article" date="2013" name="Science">
        <title>The Amborella genome and the evolution of flowering plants.</title>
        <authorList>
            <consortium name="Amborella Genome Project"/>
        </authorList>
    </citation>
    <scope>NUCLEOTIDE SEQUENCE [LARGE SCALE GENOMIC DNA]</scope>
</reference>
<feature type="transmembrane region" description="Helical" evidence="6">
    <location>
        <begin position="152"/>
        <end position="171"/>
    </location>
</feature>
<keyword evidence="5 6" id="KW-0472">Membrane</keyword>
<evidence type="ECO:0000313" key="8">
    <source>
        <dbReference type="EMBL" id="ERM94392.1"/>
    </source>
</evidence>
<evidence type="ECO:0000256" key="1">
    <source>
        <dbReference type="ARBA" id="ARBA00004141"/>
    </source>
</evidence>
<dbReference type="OMA" id="TEFMILE"/>
<keyword evidence="4 6" id="KW-1133">Transmembrane helix</keyword>
<sequence>MLLFVMASVSCYTMFLLKRCMDTNPRIHSYSDFGKFAFCRRGWMTTSVVLYLGCYLLATEFMILEGDNLAKLFPGFEISKPMLEGRKAFVIVSAIAIFPTVWLRGLGPLAYIAVAGDLTPILLLSAILWLAFFDGIVFHQGRKFANLKGMPTAASIYATCFSAHATFPLVYSTMKDRKKSSSMLVISFATVAVICGAMALSGYLMFGDQVKAQITLNLPPKNISSAIAIYASIATPFAKYALVVTPIVIAIEEATPLCKHRPMSLLIRTLLVITNGLKGFRAEVVLISGILGMGLCIAVSGTYISMKRIVQSL</sequence>
<dbReference type="GO" id="GO:0031090">
    <property type="term" value="C:organelle membrane"/>
    <property type="evidence" value="ECO:0007669"/>
    <property type="project" value="UniProtKB-ARBA"/>
</dbReference>
<feature type="transmembrane region" description="Helical" evidence="6">
    <location>
        <begin position="226"/>
        <end position="251"/>
    </location>
</feature>
<evidence type="ECO:0000259" key="7">
    <source>
        <dbReference type="Pfam" id="PF01490"/>
    </source>
</evidence>
<feature type="transmembrane region" description="Helical" evidence="6">
    <location>
        <begin position="286"/>
        <end position="306"/>
    </location>
</feature>
<dbReference type="eggNOG" id="KOG1303">
    <property type="taxonomic scope" value="Eukaryota"/>
</dbReference>
<dbReference type="GO" id="GO:0015171">
    <property type="term" value="F:amino acid transmembrane transporter activity"/>
    <property type="evidence" value="ECO:0000318"/>
    <property type="project" value="GO_Central"/>
</dbReference>
<dbReference type="AlphaFoldDB" id="W1NF17"/>
<gene>
    <name evidence="8" type="ORF">AMTR_s00010p00252770</name>
</gene>
<evidence type="ECO:0000313" key="9">
    <source>
        <dbReference type="Proteomes" id="UP000017836"/>
    </source>
</evidence>
<dbReference type="InterPro" id="IPR013057">
    <property type="entry name" value="AA_transpt_TM"/>
</dbReference>
<feature type="domain" description="Amino acid transporter transmembrane" evidence="7">
    <location>
        <begin position="2"/>
        <end position="255"/>
    </location>
</feature>
<dbReference type="EMBL" id="KI397513">
    <property type="protein sequence ID" value="ERM94392.1"/>
    <property type="molecule type" value="Genomic_DNA"/>
</dbReference>
<keyword evidence="3" id="KW-0813">Transport</keyword>
<comment type="subcellular location">
    <subcellularLocation>
        <location evidence="1">Membrane</location>
        <topology evidence="1">Multi-pass membrane protein</topology>
    </subcellularLocation>
</comment>
<protein>
    <recommendedName>
        <fullName evidence="7">Amino acid transporter transmembrane domain-containing protein</fullName>
    </recommendedName>
</protein>
<organism evidence="8 9">
    <name type="scientific">Amborella trichopoda</name>
    <dbReference type="NCBI Taxonomy" id="13333"/>
    <lineage>
        <taxon>Eukaryota</taxon>
        <taxon>Viridiplantae</taxon>
        <taxon>Streptophyta</taxon>
        <taxon>Embryophyta</taxon>
        <taxon>Tracheophyta</taxon>
        <taxon>Spermatophyta</taxon>
        <taxon>Magnoliopsida</taxon>
        <taxon>Amborellales</taxon>
        <taxon>Amborellaceae</taxon>
        <taxon>Amborella</taxon>
    </lineage>
</organism>
<dbReference type="Gramene" id="ERM94392">
    <property type="protein sequence ID" value="ERM94392"/>
    <property type="gene ID" value="AMTR_s00010p00252770"/>
</dbReference>
<feature type="transmembrane region" description="Helical" evidence="6">
    <location>
        <begin position="183"/>
        <end position="206"/>
    </location>
</feature>
<keyword evidence="2 6" id="KW-0812">Transmembrane</keyword>
<evidence type="ECO:0000256" key="5">
    <source>
        <dbReference type="ARBA" id="ARBA00023136"/>
    </source>
</evidence>
<evidence type="ECO:0000256" key="4">
    <source>
        <dbReference type="ARBA" id="ARBA00022989"/>
    </source>
</evidence>
<dbReference type="GO" id="GO:0003333">
    <property type="term" value="P:amino acid transmembrane transport"/>
    <property type="evidence" value="ECO:0000318"/>
    <property type="project" value="GO_Central"/>
</dbReference>
<evidence type="ECO:0000256" key="6">
    <source>
        <dbReference type="SAM" id="Phobius"/>
    </source>
</evidence>
<feature type="transmembrane region" description="Helical" evidence="6">
    <location>
        <begin position="84"/>
        <end position="103"/>
    </location>
</feature>
<name>W1NF17_AMBTC</name>
<dbReference type="HOGENOM" id="CLU_009646_1_1_1"/>
<dbReference type="Proteomes" id="UP000017836">
    <property type="component" value="Unassembled WGS sequence"/>
</dbReference>
<dbReference type="PANTHER" id="PTHR22950:SF698">
    <property type="entry name" value="AMINO ACID TRANSPORTER TRANSMEMBRANE DOMAIN-CONTAINING PROTEIN"/>
    <property type="match status" value="1"/>
</dbReference>
<keyword evidence="3" id="KW-0029">Amino-acid transport</keyword>